<dbReference type="Proteomes" id="UP001479290">
    <property type="component" value="Unassembled WGS sequence"/>
</dbReference>
<name>A0AAW1ZN45_CULAL</name>
<keyword evidence="2" id="KW-1185">Reference proteome</keyword>
<comment type="caution">
    <text evidence="1">The sequence shown here is derived from an EMBL/GenBank/DDBJ whole genome shotgun (WGS) entry which is preliminary data.</text>
</comment>
<gene>
    <name evidence="1" type="ORF">ABG768_009320</name>
</gene>
<sequence length="61" mass="7027">LAARTRQNSAWFESDSSAVLERITPSVHPIHLPHPSWKRSRYATAPSTAERAQKTNHSWRF</sequence>
<organism evidence="1 2">
    <name type="scientific">Culter alburnus</name>
    <name type="common">Topmouth culter</name>
    <dbReference type="NCBI Taxonomy" id="194366"/>
    <lineage>
        <taxon>Eukaryota</taxon>
        <taxon>Metazoa</taxon>
        <taxon>Chordata</taxon>
        <taxon>Craniata</taxon>
        <taxon>Vertebrata</taxon>
        <taxon>Euteleostomi</taxon>
        <taxon>Actinopterygii</taxon>
        <taxon>Neopterygii</taxon>
        <taxon>Teleostei</taxon>
        <taxon>Ostariophysi</taxon>
        <taxon>Cypriniformes</taxon>
        <taxon>Xenocyprididae</taxon>
        <taxon>Xenocypridinae</taxon>
        <taxon>Culter</taxon>
    </lineage>
</organism>
<reference evidence="1 2" key="1">
    <citation type="submission" date="2024-05" db="EMBL/GenBank/DDBJ databases">
        <title>A high-quality chromosomal-level genome assembly of Topmouth culter (Culter alburnus).</title>
        <authorList>
            <person name="Zhao H."/>
        </authorList>
    </citation>
    <scope>NUCLEOTIDE SEQUENCE [LARGE SCALE GENOMIC DNA]</scope>
    <source>
        <strain evidence="1">CATC2023</strain>
        <tissue evidence="1">Muscle</tissue>
    </source>
</reference>
<dbReference type="AlphaFoldDB" id="A0AAW1ZN45"/>
<accession>A0AAW1ZN45</accession>
<evidence type="ECO:0000313" key="2">
    <source>
        <dbReference type="Proteomes" id="UP001479290"/>
    </source>
</evidence>
<feature type="non-terminal residue" evidence="1">
    <location>
        <position position="1"/>
    </location>
</feature>
<dbReference type="EMBL" id="JAWDJR010000016">
    <property type="protein sequence ID" value="KAK9961537.1"/>
    <property type="molecule type" value="Genomic_DNA"/>
</dbReference>
<evidence type="ECO:0000313" key="1">
    <source>
        <dbReference type="EMBL" id="KAK9961537.1"/>
    </source>
</evidence>
<protein>
    <submittedName>
        <fullName evidence="1">Uncharacterized protein</fullName>
    </submittedName>
</protein>
<proteinExistence type="predicted"/>